<evidence type="ECO:0000256" key="2">
    <source>
        <dbReference type="ARBA" id="ARBA00022490"/>
    </source>
</evidence>
<dbReference type="PROSITE" id="PS50126">
    <property type="entry name" value="S1"/>
    <property type="match status" value="1"/>
</dbReference>
<dbReference type="NCBIfam" id="NF008805">
    <property type="entry name" value="PRK11824.1"/>
    <property type="match status" value="1"/>
</dbReference>
<keyword evidence="6 8" id="KW-0460">Magnesium</keyword>
<dbReference type="GO" id="GO:0000287">
    <property type="term" value="F:magnesium ion binding"/>
    <property type="evidence" value="ECO:0007669"/>
    <property type="project" value="UniProtKB-UniRule"/>
</dbReference>
<dbReference type="HAMAP" id="MF_01595">
    <property type="entry name" value="PNPase"/>
    <property type="match status" value="1"/>
</dbReference>
<evidence type="ECO:0000256" key="10">
    <source>
        <dbReference type="SAM" id="MobiDB-lite"/>
    </source>
</evidence>
<dbReference type="CDD" id="cd11364">
    <property type="entry name" value="RNase_PH_PNPase_2"/>
    <property type="match status" value="1"/>
</dbReference>
<evidence type="ECO:0000256" key="6">
    <source>
        <dbReference type="ARBA" id="ARBA00022842"/>
    </source>
</evidence>
<comment type="subcellular location">
    <subcellularLocation>
        <location evidence="8">Cytoplasm</location>
    </subcellularLocation>
</comment>
<dbReference type="FunFam" id="3.30.230.70:FF:000002">
    <property type="entry name" value="Polyribonucleotide nucleotidyltransferase"/>
    <property type="match status" value="1"/>
</dbReference>
<dbReference type="CDD" id="cd02393">
    <property type="entry name" value="KH-I_PNPase"/>
    <property type="match status" value="1"/>
</dbReference>
<dbReference type="Pfam" id="PF00575">
    <property type="entry name" value="S1"/>
    <property type="match status" value="1"/>
</dbReference>
<dbReference type="PANTHER" id="PTHR11252:SF0">
    <property type="entry name" value="POLYRIBONUCLEOTIDE NUCLEOTIDYLTRANSFERASE 1, MITOCHONDRIAL"/>
    <property type="match status" value="1"/>
</dbReference>
<dbReference type="Proteomes" id="UP000231246">
    <property type="component" value="Unassembled WGS sequence"/>
</dbReference>
<dbReference type="InterPro" id="IPR004088">
    <property type="entry name" value="KH_dom_type_1"/>
</dbReference>
<dbReference type="NCBIfam" id="TIGR03591">
    <property type="entry name" value="polynuc_phos"/>
    <property type="match status" value="1"/>
</dbReference>
<keyword evidence="7 8" id="KW-0694">RNA-binding</keyword>
<dbReference type="InterPro" id="IPR012162">
    <property type="entry name" value="PNPase"/>
</dbReference>
<comment type="cofactor">
    <cofactor evidence="8">
        <name>Mg(2+)</name>
        <dbReference type="ChEBI" id="CHEBI:18420"/>
    </cofactor>
</comment>
<dbReference type="GO" id="GO:0004654">
    <property type="term" value="F:polyribonucleotide nucleotidyltransferase activity"/>
    <property type="evidence" value="ECO:0007669"/>
    <property type="project" value="UniProtKB-UniRule"/>
</dbReference>
<dbReference type="InterPro" id="IPR020568">
    <property type="entry name" value="Ribosomal_Su5_D2-typ_SF"/>
</dbReference>
<dbReference type="SUPFAM" id="SSF54211">
    <property type="entry name" value="Ribosomal protein S5 domain 2-like"/>
    <property type="match status" value="2"/>
</dbReference>
<dbReference type="SUPFAM" id="SSF50249">
    <property type="entry name" value="Nucleic acid-binding proteins"/>
    <property type="match status" value="1"/>
</dbReference>
<dbReference type="PIRSF" id="PIRSF005499">
    <property type="entry name" value="PNPase"/>
    <property type="match status" value="1"/>
</dbReference>
<feature type="binding site" evidence="8">
    <location>
        <position position="485"/>
    </location>
    <ligand>
        <name>Mg(2+)</name>
        <dbReference type="ChEBI" id="CHEBI:18420"/>
    </ligand>
</feature>
<dbReference type="GO" id="GO:0006402">
    <property type="term" value="P:mRNA catabolic process"/>
    <property type="evidence" value="ECO:0007669"/>
    <property type="project" value="UniProtKB-UniRule"/>
</dbReference>
<comment type="catalytic activity">
    <reaction evidence="8">
        <text>RNA(n+1) + phosphate = RNA(n) + a ribonucleoside 5'-diphosphate</text>
        <dbReference type="Rhea" id="RHEA:22096"/>
        <dbReference type="Rhea" id="RHEA-COMP:14527"/>
        <dbReference type="Rhea" id="RHEA-COMP:17342"/>
        <dbReference type="ChEBI" id="CHEBI:43474"/>
        <dbReference type="ChEBI" id="CHEBI:57930"/>
        <dbReference type="ChEBI" id="CHEBI:140395"/>
        <dbReference type="EC" id="2.7.7.8"/>
    </reaction>
</comment>
<protein>
    <recommendedName>
        <fullName evidence="8">Polyribonucleotide nucleotidyltransferase</fullName>
        <ecNumber evidence="8">2.7.7.8</ecNumber>
    </recommendedName>
    <alternativeName>
        <fullName evidence="8">Polynucleotide phosphorylase</fullName>
        <shortName evidence="8">PNPase</shortName>
    </alternativeName>
</protein>
<evidence type="ECO:0000256" key="8">
    <source>
        <dbReference type="HAMAP-Rule" id="MF_01595"/>
    </source>
</evidence>
<dbReference type="GO" id="GO:0006396">
    <property type="term" value="P:RNA processing"/>
    <property type="evidence" value="ECO:0007669"/>
    <property type="project" value="InterPro"/>
</dbReference>
<dbReference type="InterPro" id="IPR015848">
    <property type="entry name" value="PNPase_PH_RNA-bd_bac/org-type"/>
</dbReference>
<evidence type="ECO:0000256" key="1">
    <source>
        <dbReference type="ARBA" id="ARBA00007404"/>
    </source>
</evidence>
<dbReference type="GO" id="GO:0005829">
    <property type="term" value="C:cytosol"/>
    <property type="evidence" value="ECO:0007669"/>
    <property type="project" value="TreeGrafter"/>
</dbReference>
<proteinExistence type="inferred from homology"/>
<evidence type="ECO:0000256" key="9">
    <source>
        <dbReference type="SAM" id="Coils"/>
    </source>
</evidence>
<dbReference type="InterPro" id="IPR004087">
    <property type="entry name" value="KH_dom"/>
</dbReference>
<dbReference type="SMART" id="SM00316">
    <property type="entry name" value="S1"/>
    <property type="match status" value="1"/>
</dbReference>
<dbReference type="Gene3D" id="3.30.230.70">
    <property type="entry name" value="GHMP Kinase, N-terminal domain"/>
    <property type="match status" value="2"/>
</dbReference>
<comment type="caution">
    <text evidence="12">The sequence shown here is derived from an EMBL/GenBank/DDBJ whole genome shotgun (WGS) entry which is preliminary data.</text>
</comment>
<sequence length="721" mass="79499">MKIIKKTANIGGREMSLEIGRFAHQATMAVLGQYGDTQVLATVMSSVPKRDLGYFPLSVDYMERLYAGGIIKGSRWMKREGRPTDENILTARLIDRSIRPLFPSTYKNDVQVIVTLLSTDKETDADVLSIIATSAAIAASSIPWDGPVGAVRMGYIDDKLVVNPSIQQRDLSSLDLVVSGFPDRVLMLEGGANQIADEVFIEAANAALIQSDKVINLINELVAEVKPTKQPIPEGIDEELISRMEKEFMGDINKLVEQANKLERKDENAMIDGIVEQAHARFEEEFEKKDIAQVVDKLRKKLLRKNILDTGIRVDGRKTTELRPLSSEVGILTRTHGSAVFQRGNTQALSVTTLGSAGEEQLLESANGESKKRYMHHYSMPPFSVGETGRFGFPSRREIGHGALAERAIIPVLPSPEEFAYTIRVVSEILSSNGSTSMASVCGSTLSLMDAGVPLKAPVAGISTGIIVESDDKYVLLTDIMGIEDFNGDMDFKVAGTKNGITAVQLDVKIKGLTPKMIKETVERAKEVRIQILEHMATTLAQPHETVSQYAPQVQQLTIPEEKIGALIGPGGSNIKEIIATFEVDVNVEDDGTVNISGLNSEKVKQASDHIQNMMRELKVGDKFKGTVKRIVPFGAFVEVLPGREGLVHVSRMADKYVEDPSEIVKEGDIIDVTLFEIDDQGRINLTMVDNPKKEEEDRRPPRRDNNRRDGYRGGNRRNNY</sequence>
<dbReference type="FunFam" id="3.30.230.70:FF:000001">
    <property type="entry name" value="Polyribonucleotide nucleotidyltransferase"/>
    <property type="match status" value="1"/>
</dbReference>
<dbReference type="FunFam" id="3.30.1370.10:FF:000001">
    <property type="entry name" value="Polyribonucleotide nucleotidyltransferase"/>
    <property type="match status" value="1"/>
</dbReference>
<keyword evidence="5 8" id="KW-0479">Metal-binding</keyword>
<comment type="similarity">
    <text evidence="1 8">Belongs to the polyribonucleotide nucleotidyltransferase family.</text>
</comment>
<dbReference type="Pfam" id="PF01138">
    <property type="entry name" value="RNase_PH"/>
    <property type="match status" value="2"/>
</dbReference>
<dbReference type="InterPro" id="IPR012340">
    <property type="entry name" value="NA-bd_OB-fold"/>
</dbReference>
<gene>
    <name evidence="8" type="primary">pnp</name>
    <name evidence="12" type="ORF">COW99_00145</name>
</gene>
<dbReference type="InterPro" id="IPR003029">
    <property type="entry name" value="S1_domain"/>
</dbReference>
<dbReference type="EMBL" id="PCTA01000003">
    <property type="protein sequence ID" value="PIP62082.1"/>
    <property type="molecule type" value="Genomic_DNA"/>
</dbReference>
<dbReference type="GO" id="GO:0000175">
    <property type="term" value="F:3'-5'-RNA exonuclease activity"/>
    <property type="evidence" value="ECO:0007669"/>
    <property type="project" value="TreeGrafter"/>
</dbReference>
<evidence type="ECO:0000256" key="7">
    <source>
        <dbReference type="ARBA" id="ARBA00022884"/>
    </source>
</evidence>
<dbReference type="FunFam" id="2.40.50.140:FF:000051">
    <property type="entry name" value="RNA-binding transcriptional accessory protein"/>
    <property type="match status" value="1"/>
</dbReference>
<dbReference type="InterPro" id="IPR036612">
    <property type="entry name" value="KH_dom_type_1_sf"/>
</dbReference>
<keyword evidence="4 8" id="KW-0548">Nucleotidyltransferase</keyword>
<reference evidence="12 13" key="1">
    <citation type="submission" date="2017-09" db="EMBL/GenBank/DDBJ databases">
        <title>Depth-based differentiation of microbial function through sediment-hosted aquifers and enrichment of novel symbionts in the deep terrestrial subsurface.</title>
        <authorList>
            <person name="Probst A.J."/>
            <person name="Ladd B."/>
            <person name="Jarett J.K."/>
            <person name="Geller-Mcgrath D.E."/>
            <person name="Sieber C.M."/>
            <person name="Emerson J.B."/>
            <person name="Anantharaman K."/>
            <person name="Thomas B.C."/>
            <person name="Malmstrom R."/>
            <person name="Stieglmeier M."/>
            <person name="Klingl A."/>
            <person name="Woyke T."/>
            <person name="Ryan C.M."/>
            <person name="Banfield J.F."/>
        </authorList>
    </citation>
    <scope>NUCLEOTIDE SEQUENCE [LARGE SCALE GENOMIC DNA]</scope>
    <source>
        <strain evidence="12">CG22_combo_CG10-13_8_21_14_all_38_20</strain>
    </source>
</reference>
<dbReference type="AlphaFoldDB" id="A0A2H0BWN4"/>
<dbReference type="SMART" id="SM00322">
    <property type="entry name" value="KH"/>
    <property type="match status" value="1"/>
</dbReference>
<evidence type="ECO:0000256" key="5">
    <source>
        <dbReference type="ARBA" id="ARBA00022723"/>
    </source>
</evidence>
<evidence type="ECO:0000313" key="13">
    <source>
        <dbReference type="Proteomes" id="UP000231246"/>
    </source>
</evidence>
<evidence type="ECO:0000313" key="12">
    <source>
        <dbReference type="EMBL" id="PIP62082.1"/>
    </source>
</evidence>
<dbReference type="PROSITE" id="PS50084">
    <property type="entry name" value="KH_TYPE_1"/>
    <property type="match status" value="1"/>
</dbReference>
<evidence type="ECO:0000256" key="4">
    <source>
        <dbReference type="ARBA" id="ARBA00022695"/>
    </source>
</evidence>
<dbReference type="SUPFAM" id="SSF54791">
    <property type="entry name" value="Eukaryotic type KH-domain (KH-domain type I)"/>
    <property type="match status" value="1"/>
</dbReference>
<evidence type="ECO:0000259" key="11">
    <source>
        <dbReference type="PROSITE" id="PS50126"/>
    </source>
</evidence>
<feature type="region of interest" description="Disordered" evidence="10">
    <location>
        <begin position="689"/>
        <end position="721"/>
    </location>
</feature>
<evidence type="ECO:0000256" key="3">
    <source>
        <dbReference type="ARBA" id="ARBA00022679"/>
    </source>
</evidence>
<dbReference type="Pfam" id="PF03726">
    <property type="entry name" value="PNPase"/>
    <property type="match status" value="1"/>
</dbReference>
<dbReference type="Gene3D" id="3.30.1370.10">
    <property type="entry name" value="K Homology domain, type 1"/>
    <property type="match status" value="1"/>
</dbReference>
<feature type="domain" description="S1 motif" evidence="11">
    <location>
        <begin position="621"/>
        <end position="689"/>
    </location>
</feature>
<dbReference type="Pfam" id="PF00013">
    <property type="entry name" value="KH_1"/>
    <property type="match status" value="1"/>
</dbReference>
<accession>A0A2H0BWN4</accession>
<dbReference type="EC" id="2.7.7.8" evidence="8"/>
<dbReference type="GO" id="GO:0003729">
    <property type="term" value="F:mRNA binding"/>
    <property type="evidence" value="ECO:0007669"/>
    <property type="project" value="UniProtKB-ARBA"/>
</dbReference>
<dbReference type="InterPro" id="IPR036345">
    <property type="entry name" value="ExoRNase_PH_dom2_sf"/>
</dbReference>
<organism evidence="12 13">
    <name type="scientific">Candidatus Roizmanbacteria bacterium CG22_combo_CG10-13_8_21_14_all_38_20</name>
    <dbReference type="NCBI Taxonomy" id="1974862"/>
    <lineage>
        <taxon>Bacteria</taxon>
        <taxon>Candidatus Roizmaniibacteriota</taxon>
    </lineage>
</organism>
<feature type="coiled-coil region" evidence="9">
    <location>
        <begin position="245"/>
        <end position="272"/>
    </location>
</feature>
<dbReference type="Pfam" id="PF03725">
    <property type="entry name" value="RNase_PH_C"/>
    <property type="match status" value="1"/>
</dbReference>
<comment type="function">
    <text evidence="8">Involved in mRNA degradation. Catalyzes the phosphorolysis of single-stranded polyribonucleotides processively in the 3'- to 5'-direction.</text>
</comment>
<feature type="binding site" evidence="8">
    <location>
        <position position="491"/>
    </location>
    <ligand>
        <name>Mg(2+)</name>
        <dbReference type="ChEBI" id="CHEBI:18420"/>
    </ligand>
</feature>
<name>A0A2H0BWN4_9BACT</name>
<dbReference type="InterPro" id="IPR001247">
    <property type="entry name" value="ExoRNase_PH_dom1"/>
</dbReference>
<dbReference type="Gene3D" id="2.40.50.140">
    <property type="entry name" value="Nucleic acid-binding proteins"/>
    <property type="match status" value="1"/>
</dbReference>
<dbReference type="SUPFAM" id="SSF55666">
    <property type="entry name" value="Ribonuclease PH domain 2-like"/>
    <property type="match status" value="2"/>
</dbReference>
<keyword evidence="2 8" id="KW-0963">Cytoplasm</keyword>
<feature type="compositionally biased region" description="Basic and acidic residues" evidence="10">
    <location>
        <begin position="691"/>
        <end position="712"/>
    </location>
</feature>
<keyword evidence="9" id="KW-0175">Coiled coil</keyword>
<dbReference type="PANTHER" id="PTHR11252">
    <property type="entry name" value="POLYRIBONUCLEOTIDE NUCLEOTIDYLTRANSFERASE"/>
    <property type="match status" value="1"/>
</dbReference>
<dbReference type="InterPro" id="IPR015847">
    <property type="entry name" value="ExoRNase_PH_dom2"/>
</dbReference>
<dbReference type="InterPro" id="IPR027408">
    <property type="entry name" value="PNPase/RNase_PH_dom_sf"/>
</dbReference>
<dbReference type="CDD" id="cd04472">
    <property type="entry name" value="S1_PNPase"/>
    <property type="match status" value="1"/>
</dbReference>
<keyword evidence="3 8" id="KW-0808">Transferase</keyword>